<feature type="non-terminal residue" evidence="2">
    <location>
        <position position="198"/>
    </location>
</feature>
<feature type="region of interest" description="Disordered" evidence="1">
    <location>
        <begin position="178"/>
        <end position="198"/>
    </location>
</feature>
<name>A0A2S4UY98_9BASI</name>
<dbReference type="VEuPathDB" id="FungiDB:PSHT_12197"/>
<dbReference type="Proteomes" id="UP000238274">
    <property type="component" value="Unassembled WGS sequence"/>
</dbReference>
<dbReference type="EMBL" id="PKSM01000218">
    <property type="protein sequence ID" value="POW02231.1"/>
    <property type="molecule type" value="Genomic_DNA"/>
</dbReference>
<keyword evidence="3" id="KW-1185">Reference proteome</keyword>
<reference evidence="2 3" key="1">
    <citation type="submission" date="2017-12" db="EMBL/GenBank/DDBJ databases">
        <title>Gene loss provides genomic basis for host adaptation in cereal stripe rust fungi.</title>
        <authorList>
            <person name="Xia C."/>
        </authorList>
    </citation>
    <scope>NUCLEOTIDE SEQUENCE [LARGE SCALE GENOMIC DNA]</scope>
    <source>
        <strain evidence="2 3">93TX-2</strain>
    </source>
</reference>
<evidence type="ECO:0000256" key="1">
    <source>
        <dbReference type="SAM" id="MobiDB-lite"/>
    </source>
</evidence>
<evidence type="ECO:0000313" key="2">
    <source>
        <dbReference type="EMBL" id="POW02231.1"/>
    </source>
</evidence>
<organism evidence="2 3">
    <name type="scientific">Puccinia striiformis</name>
    <dbReference type="NCBI Taxonomy" id="27350"/>
    <lineage>
        <taxon>Eukaryota</taxon>
        <taxon>Fungi</taxon>
        <taxon>Dikarya</taxon>
        <taxon>Basidiomycota</taxon>
        <taxon>Pucciniomycotina</taxon>
        <taxon>Pucciniomycetes</taxon>
        <taxon>Pucciniales</taxon>
        <taxon>Pucciniaceae</taxon>
        <taxon>Puccinia</taxon>
    </lineage>
</organism>
<gene>
    <name evidence="2" type="ORF">PSHT_12197</name>
</gene>
<protein>
    <submittedName>
        <fullName evidence="2">Uncharacterized protein</fullName>
    </submittedName>
</protein>
<sequence>MARSSISTFQTPSQTLSRRSARMITPVNVNKNSIRPTQDSLQTLSRPINFSQRKIKKTGRGMKEHLLLATIGQLAKKKLGLRPDSPVTLAILMNLYGGCLRGVALQDSIPTSSVRANILPASESQKIRRHEFGINFEQEIQLFTSRNKHHTICGWPLNDGLVYFVVDGLSDHHLDPDRHLDSDPHHSYHSHRHPDSDH</sequence>
<proteinExistence type="predicted"/>
<comment type="caution">
    <text evidence="2">The sequence shown here is derived from an EMBL/GenBank/DDBJ whole genome shotgun (WGS) entry which is preliminary data.</text>
</comment>
<reference evidence="3" key="3">
    <citation type="journal article" date="2018" name="Mol. Plant Microbe Interact.">
        <title>Genome sequence resources for the wheat stripe rust pathogen (Puccinia striiformis f. sp. tritici) and the barley stripe rust pathogen (Puccinia striiformis f. sp. hordei).</title>
        <authorList>
            <person name="Xia C."/>
            <person name="Wang M."/>
            <person name="Yin C."/>
            <person name="Cornejo O.E."/>
            <person name="Hulbert S.H."/>
            <person name="Chen X."/>
        </authorList>
    </citation>
    <scope>NUCLEOTIDE SEQUENCE [LARGE SCALE GENOMIC DNA]</scope>
    <source>
        <strain evidence="3">93TX-2</strain>
    </source>
</reference>
<accession>A0A2S4UY98</accession>
<reference evidence="3" key="2">
    <citation type="journal article" date="2018" name="BMC Genomics">
        <title>Genomic insights into host adaptation between the wheat stripe rust pathogen (Puccinia striiformis f. sp. tritici) and the barley stripe rust pathogen (Puccinia striiformis f. sp. hordei).</title>
        <authorList>
            <person name="Xia C."/>
            <person name="Wang M."/>
            <person name="Yin C."/>
            <person name="Cornejo O.E."/>
            <person name="Hulbert S.H."/>
            <person name="Chen X."/>
        </authorList>
    </citation>
    <scope>NUCLEOTIDE SEQUENCE [LARGE SCALE GENOMIC DNA]</scope>
    <source>
        <strain evidence="3">93TX-2</strain>
    </source>
</reference>
<dbReference type="VEuPathDB" id="FungiDB:PSTT_13330"/>
<evidence type="ECO:0000313" key="3">
    <source>
        <dbReference type="Proteomes" id="UP000238274"/>
    </source>
</evidence>
<dbReference type="AlphaFoldDB" id="A0A2S4UY98"/>